<feature type="transmembrane region" description="Helical" evidence="1">
    <location>
        <begin position="34"/>
        <end position="53"/>
    </location>
</feature>
<evidence type="ECO:0000313" key="3">
    <source>
        <dbReference type="Proteomes" id="UP000215126"/>
    </source>
</evidence>
<dbReference type="RefSeq" id="WP_039393537.1">
    <property type="nucleotide sequence ID" value="NZ_CP010431.2"/>
</dbReference>
<accession>A0A239SW93</accession>
<keyword evidence="1" id="KW-0472">Membrane</keyword>
<proteinExistence type="predicted"/>
<protein>
    <submittedName>
        <fullName evidence="2">Protein of uncharacterized function (DUF754)</fullName>
    </submittedName>
</protein>
<keyword evidence="1" id="KW-1133">Transmembrane helix</keyword>
<keyword evidence="1" id="KW-0812">Transmembrane</keyword>
<evidence type="ECO:0000313" key="2">
    <source>
        <dbReference type="EMBL" id="SNU89529.1"/>
    </source>
</evidence>
<dbReference type="Pfam" id="PF05449">
    <property type="entry name" value="Phage_holin_3_7"/>
    <property type="match status" value="1"/>
</dbReference>
<dbReference type="Proteomes" id="UP000215126">
    <property type="component" value="Chromosome 1"/>
</dbReference>
<dbReference type="AlphaFoldDB" id="A0A239SW93"/>
<dbReference type="GeneID" id="88097232"/>
<name>A0A239SW93_9BURK</name>
<feature type="transmembrane region" description="Helical" evidence="1">
    <location>
        <begin position="59"/>
        <end position="77"/>
    </location>
</feature>
<reference evidence="2 3" key="1">
    <citation type="submission" date="2017-06" db="EMBL/GenBank/DDBJ databases">
        <authorList>
            <consortium name="Pathogen Informatics"/>
        </authorList>
    </citation>
    <scope>NUCLEOTIDE SEQUENCE [LARGE SCALE GENOMIC DNA]</scope>
    <source>
        <strain evidence="2 3">NCTC13161</strain>
    </source>
</reference>
<sequence length="107" mass="11490">MNTLEIINATLCAAIAMRLMLFRRAAGSHRPAAAWLAYVLTLATASVPIRVIFGAHPAVDVTTVAIDAVLCLAVFAVRGNVVDLFRCSAGEENPITRILRKVNDTAR</sequence>
<dbReference type="EMBL" id="LT906435">
    <property type="protein sequence ID" value="SNU89529.1"/>
    <property type="molecule type" value="Genomic_DNA"/>
</dbReference>
<dbReference type="STRING" id="93222.NA29_02115"/>
<gene>
    <name evidence="2" type="ORF">SAMEA4530655_04657</name>
</gene>
<dbReference type="InterPro" id="IPR008473">
    <property type="entry name" value="Phage_holin_3_7"/>
</dbReference>
<evidence type="ECO:0000256" key="1">
    <source>
        <dbReference type="SAM" id="Phobius"/>
    </source>
</evidence>
<keyword evidence="3" id="KW-1185">Reference proteome</keyword>
<dbReference type="OrthoDB" id="9182726at2"/>
<organism evidence="2 3">
    <name type="scientific">Pandoraea sputorum</name>
    <dbReference type="NCBI Taxonomy" id="93222"/>
    <lineage>
        <taxon>Bacteria</taxon>
        <taxon>Pseudomonadati</taxon>
        <taxon>Pseudomonadota</taxon>
        <taxon>Betaproteobacteria</taxon>
        <taxon>Burkholderiales</taxon>
        <taxon>Burkholderiaceae</taxon>
        <taxon>Pandoraea</taxon>
    </lineage>
</organism>